<dbReference type="Proteomes" id="UP000246352">
    <property type="component" value="Unassembled WGS sequence"/>
</dbReference>
<gene>
    <name evidence="2" type="ORF">DFR52_104221</name>
</gene>
<dbReference type="OrthoDB" id="8156917at2"/>
<comment type="caution">
    <text evidence="2">The sequence shown here is derived from an EMBL/GenBank/DDBJ whole genome shotgun (WGS) entry which is preliminary data.</text>
</comment>
<sequence>MVTRRTIILGAAAAAVTGAAAYALQASPAYEDLAESVWVPRHPSADPDLAYLVHYATLAANSHNTQPWLFERSGRVIRIRPDMARQTPVVDPDDHHLYASLGCAGENLALAAMAAGKAAGIVFRDGPEAAVEIDVSASATSQPPLFDAILRRQCTRSDYDGRAVSGDDLEKLRAAARVEGAELIVMTDRTLIEQALEMIVAANAAQVADPRFVAELKSWIRFNARQAGSHRDGLFSGCTGNPELPAWLGGLAFELVLRTGADNDKLARQIRSSAGLAVIVTERNDRAHWVQSGRSCQRLALQATALGISHAFVNQPVEVADHRRAFARWLGIGDRRPDLVLRYGYGQPMPRSLRRPVEDVIV</sequence>
<dbReference type="InterPro" id="IPR000415">
    <property type="entry name" value="Nitroreductase-like"/>
</dbReference>
<evidence type="ECO:0000256" key="1">
    <source>
        <dbReference type="SAM" id="SignalP"/>
    </source>
</evidence>
<dbReference type="RefSeq" id="WP_110033093.1">
    <property type="nucleotide sequence ID" value="NZ_QGTR01000004.1"/>
</dbReference>
<name>A0A317PHR3_9HYPH</name>
<keyword evidence="3" id="KW-1185">Reference proteome</keyword>
<dbReference type="AlphaFoldDB" id="A0A317PHR3"/>
<dbReference type="GO" id="GO:0016491">
    <property type="term" value="F:oxidoreductase activity"/>
    <property type="evidence" value="ECO:0007669"/>
    <property type="project" value="InterPro"/>
</dbReference>
<dbReference type="SUPFAM" id="SSF55469">
    <property type="entry name" value="FMN-dependent nitroreductase-like"/>
    <property type="match status" value="2"/>
</dbReference>
<organism evidence="2 3">
    <name type="scientific">Hoeflea marina</name>
    <dbReference type="NCBI Taxonomy" id="274592"/>
    <lineage>
        <taxon>Bacteria</taxon>
        <taxon>Pseudomonadati</taxon>
        <taxon>Pseudomonadota</taxon>
        <taxon>Alphaproteobacteria</taxon>
        <taxon>Hyphomicrobiales</taxon>
        <taxon>Rhizobiaceae</taxon>
        <taxon>Hoeflea</taxon>
    </lineage>
</organism>
<feature type="signal peptide" evidence="1">
    <location>
        <begin position="1"/>
        <end position="21"/>
    </location>
</feature>
<protein>
    <submittedName>
        <fullName evidence="2">Nitroreductase family protein</fullName>
    </submittedName>
</protein>
<dbReference type="Gene3D" id="3.40.109.10">
    <property type="entry name" value="NADH Oxidase"/>
    <property type="match status" value="1"/>
</dbReference>
<accession>A0A317PHR3</accession>
<dbReference type="InterPro" id="IPR006311">
    <property type="entry name" value="TAT_signal"/>
</dbReference>
<dbReference type="NCBIfam" id="NF047509">
    <property type="entry name" value="Rv3131_FMN_oxido"/>
    <property type="match status" value="1"/>
</dbReference>
<dbReference type="PROSITE" id="PS51318">
    <property type="entry name" value="TAT"/>
    <property type="match status" value="1"/>
</dbReference>
<keyword evidence="1" id="KW-0732">Signal</keyword>
<reference evidence="2 3" key="1">
    <citation type="submission" date="2018-05" db="EMBL/GenBank/DDBJ databases">
        <title>Genomic Encyclopedia of Type Strains, Phase IV (KMG-IV): sequencing the most valuable type-strain genomes for metagenomic binning, comparative biology and taxonomic classification.</title>
        <authorList>
            <person name="Goeker M."/>
        </authorList>
    </citation>
    <scope>NUCLEOTIDE SEQUENCE [LARGE SCALE GENOMIC DNA]</scope>
    <source>
        <strain evidence="2 3">DSM 16791</strain>
    </source>
</reference>
<evidence type="ECO:0000313" key="3">
    <source>
        <dbReference type="Proteomes" id="UP000246352"/>
    </source>
</evidence>
<proteinExistence type="predicted"/>
<evidence type="ECO:0000313" key="2">
    <source>
        <dbReference type="EMBL" id="PWV98930.1"/>
    </source>
</evidence>
<feature type="chain" id="PRO_5016233858" evidence="1">
    <location>
        <begin position="22"/>
        <end position="362"/>
    </location>
</feature>
<dbReference type="EMBL" id="QGTR01000004">
    <property type="protein sequence ID" value="PWV98930.1"/>
    <property type="molecule type" value="Genomic_DNA"/>
</dbReference>